<dbReference type="AlphaFoldDB" id="A0A2P2Q9Z6"/>
<sequence>MNSNLDNLLVYIVSKGSKIKIYIKKMALTF</sequence>
<organism evidence="1">
    <name type="scientific">Rhizophora mucronata</name>
    <name type="common">Asiatic mangrove</name>
    <dbReference type="NCBI Taxonomy" id="61149"/>
    <lineage>
        <taxon>Eukaryota</taxon>
        <taxon>Viridiplantae</taxon>
        <taxon>Streptophyta</taxon>
        <taxon>Embryophyta</taxon>
        <taxon>Tracheophyta</taxon>
        <taxon>Spermatophyta</taxon>
        <taxon>Magnoliopsida</taxon>
        <taxon>eudicotyledons</taxon>
        <taxon>Gunneridae</taxon>
        <taxon>Pentapetalae</taxon>
        <taxon>rosids</taxon>
        <taxon>fabids</taxon>
        <taxon>Malpighiales</taxon>
        <taxon>Rhizophoraceae</taxon>
        <taxon>Rhizophora</taxon>
    </lineage>
</organism>
<evidence type="ECO:0000313" key="1">
    <source>
        <dbReference type="EMBL" id="MBX63757.1"/>
    </source>
</evidence>
<protein>
    <submittedName>
        <fullName evidence="1">Uncharacterized protein</fullName>
    </submittedName>
</protein>
<accession>A0A2P2Q9Z6</accession>
<reference evidence="1" key="1">
    <citation type="submission" date="2018-02" db="EMBL/GenBank/DDBJ databases">
        <title>Rhizophora mucronata_Transcriptome.</title>
        <authorList>
            <person name="Meera S.P."/>
            <person name="Sreeshan A."/>
            <person name="Augustine A."/>
        </authorList>
    </citation>
    <scope>NUCLEOTIDE SEQUENCE</scope>
    <source>
        <tissue evidence="1">Leaf</tissue>
    </source>
</reference>
<name>A0A2P2Q9Z6_RHIMU</name>
<proteinExistence type="predicted"/>
<dbReference type="EMBL" id="GGEC01083273">
    <property type="protein sequence ID" value="MBX63757.1"/>
    <property type="molecule type" value="Transcribed_RNA"/>
</dbReference>